<accession>A0A0N0ZV78</accession>
<name>A0A0N0ZV78_CHRID</name>
<dbReference type="EMBL" id="LJOD01000007">
    <property type="protein sequence ID" value="KPE51008.1"/>
    <property type="molecule type" value="Genomic_DNA"/>
</dbReference>
<dbReference type="InterPro" id="IPR023385">
    <property type="entry name" value="YopX-like_C"/>
</dbReference>
<sequence length="136" mass="15534">MREIKYRGFSLGSRKWVYGFYYSTVFSEEFKKEFKIKKDVAHYIYKGHVDSSPKEVDPLTVGQYTGLKDKNGVEIFEGDIMGKGVLRCVVEQQPDGAYVLRFIDAKMKGQMISILDPKVSNSEITGNIHSNPELLK</sequence>
<dbReference type="Pfam" id="PF09643">
    <property type="entry name" value="YopX"/>
    <property type="match status" value="1"/>
</dbReference>
<reference evidence="2 3" key="1">
    <citation type="journal article" date="2015" name="Genom Data">
        <title>Draft genome sequence of a multidrug-resistant Chryseobacterium indologenes isolate from Malaysia.</title>
        <authorList>
            <person name="Yu C.Y."/>
            <person name="Ang G.Y."/>
            <person name="Cheng H.J."/>
            <person name="Cheong Y.M."/>
            <person name="Yin W.F."/>
            <person name="Chan K.G."/>
        </authorList>
    </citation>
    <scope>NUCLEOTIDE SEQUENCE [LARGE SCALE GENOMIC DNA]</scope>
    <source>
        <strain evidence="2 3">CI_885</strain>
    </source>
</reference>
<evidence type="ECO:0000259" key="1">
    <source>
        <dbReference type="Pfam" id="PF09643"/>
    </source>
</evidence>
<dbReference type="SUPFAM" id="SSF159006">
    <property type="entry name" value="YopX-like"/>
    <property type="match status" value="1"/>
</dbReference>
<dbReference type="Proteomes" id="UP000037953">
    <property type="component" value="Unassembled WGS sequence"/>
</dbReference>
<feature type="domain" description="YopX protein" evidence="1">
    <location>
        <begin position="5"/>
        <end position="136"/>
    </location>
</feature>
<dbReference type="InterPro" id="IPR019096">
    <property type="entry name" value="YopX_protein"/>
</dbReference>
<gene>
    <name evidence="2" type="ORF">AOB46_12540</name>
</gene>
<proteinExistence type="predicted"/>
<dbReference type="InterPro" id="IPR010024">
    <property type="entry name" value="CHP16711"/>
</dbReference>
<dbReference type="Gene3D" id="2.30.30.290">
    <property type="entry name" value="YopX-like domains"/>
    <property type="match status" value="1"/>
</dbReference>
<reference evidence="3" key="2">
    <citation type="submission" date="2015-09" db="EMBL/GenBank/DDBJ databases">
        <title>Draft genome sequence of a multidrug-resistant Chryseobacterium indologenes isolate from Malaysia.</title>
        <authorList>
            <person name="Yu C.Y."/>
            <person name="Ang G.Y."/>
            <person name="Chan K.-G."/>
        </authorList>
    </citation>
    <scope>NUCLEOTIDE SEQUENCE [LARGE SCALE GENOMIC DNA]</scope>
    <source>
        <strain evidence="3">CI_885</strain>
    </source>
</reference>
<protein>
    <recommendedName>
        <fullName evidence="1">YopX protein domain-containing protein</fullName>
    </recommendedName>
</protein>
<dbReference type="PATRIC" id="fig|253.9.peg.4359"/>
<evidence type="ECO:0000313" key="2">
    <source>
        <dbReference type="EMBL" id="KPE51008.1"/>
    </source>
</evidence>
<dbReference type="NCBIfam" id="TIGR01671">
    <property type="entry name" value="phage_TIGR01671"/>
    <property type="match status" value="1"/>
</dbReference>
<dbReference type="OrthoDB" id="1809393at2"/>
<evidence type="ECO:0000313" key="3">
    <source>
        <dbReference type="Proteomes" id="UP000037953"/>
    </source>
</evidence>
<comment type="caution">
    <text evidence="2">The sequence shown here is derived from an EMBL/GenBank/DDBJ whole genome shotgun (WGS) entry which is preliminary data.</text>
</comment>
<dbReference type="RefSeq" id="WP_062699775.1">
    <property type="nucleotide sequence ID" value="NZ_LJOD01000007.1"/>
</dbReference>
<dbReference type="AlphaFoldDB" id="A0A0N0ZV78"/>
<organism evidence="2 3">
    <name type="scientific">Chryseobacterium indologenes</name>
    <name type="common">Flavobacterium indologenes</name>
    <dbReference type="NCBI Taxonomy" id="253"/>
    <lineage>
        <taxon>Bacteria</taxon>
        <taxon>Pseudomonadati</taxon>
        <taxon>Bacteroidota</taxon>
        <taxon>Flavobacteriia</taxon>
        <taxon>Flavobacteriales</taxon>
        <taxon>Weeksellaceae</taxon>
        <taxon>Chryseobacterium group</taxon>
        <taxon>Chryseobacterium</taxon>
    </lineage>
</organism>